<dbReference type="Proteomes" id="UP000322667">
    <property type="component" value="Chromosome A06"/>
</dbReference>
<sequence length="114" mass="13056">MDSVPSRTHKTDQNYIKILKNLSFYPSINNQDEQDKLDAITSHLYIKPSHSKQTLDKDMVLRRIRHRKRMNNFRSAFQSFIGSSSSSSSSTKMTKNGKGSSNELKWVDDAFAAL</sequence>
<dbReference type="PANTHER" id="PTHR35324:SF4">
    <property type="entry name" value="EXPRESSED PROTEIN"/>
    <property type="match status" value="1"/>
</dbReference>
<dbReference type="PANTHER" id="PTHR35324">
    <property type="entry name" value="BNAA08G03750D PROTEIN"/>
    <property type="match status" value="1"/>
</dbReference>
<dbReference type="EMBL" id="CM017615">
    <property type="protein sequence ID" value="TYI21119.1"/>
    <property type="molecule type" value="Genomic_DNA"/>
</dbReference>
<dbReference type="AlphaFoldDB" id="A0A5D2PYB8"/>
<organism evidence="2 3">
    <name type="scientific">Gossypium tomentosum</name>
    <name type="common">Hawaiian cotton</name>
    <name type="synonym">Gossypium sandvicense</name>
    <dbReference type="NCBI Taxonomy" id="34277"/>
    <lineage>
        <taxon>Eukaryota</taxon>
        <taxon>Viridiplantae</taxon>
        <taxon>Streptophyta</taxon>
        <taxon>Embryophyta</taxon>
        <taxon>Tracheophyta</taxon>
        <taxon>Spermatophyta</taxon>
        <taxon>Magnoliopsida</taxon>
        <taxon>eudicotyledons</taxon>
        <taxon>Gunneridae</taxon>
        <taxon>Pentapetalae</taxon>
        <taxon>rosids</taxon>
        <taxon>malvids</taxon>
        <taxon>Malvales</taxon>
        <taxon>Malvaceae</taxon>
        <taxon>Malvoideae</taxon>
        <taxon>Gossypium</taxon>
    </lineage>
</organism>
<keyword evidence="3" id="KW-1185">Reference proteome</keyword>
<feature type="compositionally biased region" description="Low complexity" evidence="1">
    <location>
        <begin position="82"/>
        <end position="101"/>
    </location>
</feature>
<gene>
    <name evidence="2" type="ORF">ES332_A06G015100v1</name>
</gene>
<evidence type="ECO:0000313" key="3">
    <source>
        <dbReference type="Proteomes" id="UP000322667"/>
    </source>
</evidence>
<accession>A0A5D2PYB8</accession>
<name>A0A5D2PYB8_GOSTO</name>
<evidence type="ECO:0000313" key="2">
    <source>
        <dbReference type="EMBL" id="TYI21119.1"/>
    </source>
</evidence>
<proteinExistence type="predicted"/>
<protein>
    <submittedName>
        <fullName evidence="2">Uncharacterized protein</fullName>
    </submittedName>
</protein>
<evidence type="ECO:0000256" key="1">
    <source>
        <dbReference type="SAM" id="MobiDB-lite"/>
    </source>
</evidence>
<reference evidence="2 3" key="1">
    <citation type="submission" date="2019-07" db="EMBL/GenBank/DDBJ databases">
        <title>WGS assembly of Gossypium tomentosum.</title>
        <authorList>
            <person name="Chen Z.J."/>
            <person name="Sreedasyam A."/>
            <person name="Ando A."/>
            <person name="Song Q."/>
            <person name="De L."/>
            <person name="Hulse-Kemp A."/>
            <person name="Ding M."/>
            <person name="Ye W."/>
            <person name="Kirkbride R."/>
            <person name="Jenkins J."/>
            <person name="Plott C."/>
            <person name="Lovell J."/>
            <person name="Lin Y.-M."/>
            <person name="Vaughn R."/>
            <person name="Liu B."/>
            <person name="Li W."/>
            <person name="Simpson S."/>
            <person name="Scheffler B."/>
            <person name="Saski C."/>
            <person name="Grover C."/>
            <person name="Hu G."/>
            <person name="Conover J."/>
            <person name="Carlson J."/>
            <person name="Shu S."/>
            <person name="Boston L."/>
            <person name="Williams M."/>
            <person name="Peterson D."/>
            <person name="Mcgee K."/>
            <person name="Jones D."/>
            <person name="Wendel J."/>
            <person name="Stelly D."/>
            <person name="Grimwood J."/>
            <person name="Schmutz J."/>
        </authorList>
    </citation>
    <scope>NUCLEOTIDE SEQUENCE [LARGE SCALE GENOMIC DNA]</scope>
    <source>
        <strain evidence="2">7179.01</strain>
    </source>
</reference>
<feature type="region of interest" description="Disordered" evidence="1">
    <location>
        <begin position="81"/>
        <end position="102"/>
    </location>
</feature>